<sequence>MMWSPNRTRFIKKEERNEILSTYPTFVPLNDYQIYFINESTDTNLLHNLIELTKNTKQFTIDTESDVLTYRPSLIQIEFINKTSTIILIEVCYLSKNEKSLISWLCRTIFTYIFQKSNIIYSWGDLNDELKKFLPYRLFTSNQLEKPTKINVQNEFREWHNGLVGFYAYGGENLWALQCAVASTYQQFLNKDRTLNIWSCSLDLSKNNNNSNSKILSMVQYAVNDCLAVTKLAYTMNEDISGIYI</sequence>
<accession>A0A816DTA1</accession>
<evidence type="ECO:0000313" key="2">
    <source>
        <dbReference type="Proteomes" id="UP000663828"/>
    </source>
</evidence>
<keyword evidence="2" id="KW-1185">Reference proteome</keyword>
<dbReference type="EMBL" id="CAJNOR010009104">
    <property type="protein sequence ID" value="CAF1641162.1"/>
    <property type="molecule type" value="Genomic_DNA"/>
</dbReference>
<dbReference type="AlphaFoldDB" id="A0A816DTA1"/>
<reference evidence="1" key="1">
    <citation type="submission" date="2021-02" db="EMBL/GenBank/DDBJ databases">
        <authorList>
            <person name="Nowell W R."/>
        </authorList>
    </citation>
    <scope>NUCLEOTIDE SEQUENCE</scope>
</reference>
<evidence type="ECO:0008006" key="3">
    <source>
        <dbReference type="Google" id="ProtNLM"/>
    </source>
</evidence>
<name>A0A816DTA1_ADIRI</name>
<organism evidence="1 2">
    <name type="scientific">Adineta ricciae</name>
    <name type="common">Rotifer</name>
    <dbReference type="NCBI Taxonomy" id="249248"/>
    <lineage>
        <taxon>Eukaryota</taxon>
        <taxon>Metazoa</taxon>
        <taxon>Spiralia</taxon>
        <taxon>Gnathifera</taxon>
        <taxon>Rotifera</taxon>
        <taxon>Eurotatoria</taxon>
        <taxon>Bdelloidea</taxon>
        <taxon>Adinetida</taxon>
        <taxon>Adinetidae</taxon>
        <taxon>Adineta</taxon>
    </lineage>
</organism>
<gene>
    <name evidence="1" type="ORF">XAT740_LOCUS53333</name>
</gene>
<protein>
    <recommendedName>
        <fullName evidence="3">3'-5' exonuclease domain-containing protein</fullName>
    </recommendedName>
</protein>
<evidence type="ECO:0000313" key="1">
    <source>
        <dbReference type="EMBL" id="CAF1641162.1"/>
    </source>
</evidence>
<dbReference type="Proteomes" id="UP000663828">
    <property type="component" value="Unassembled WGS sequence"/>
</dbReference>
<comment type="caution">
    <text evidence="1">The sequence shown here is derived from an EMBL/GenBank/DDBJ whole genome shotgun (WGS) entry which is preliminary data.</text>
</comment>
<proteinExistence type="predicted"/>